<reference evidence="9 10" key="1">
    <citation type="submission" date="2011-12" db="EMBL/GenBank/DDBJ databases">
        <title>Whole genome shotgun sequence of Gordonia effusa NBRC 100432.</title>
        <authorList>
            <person name="Yoshida I."/>
            <person name="Takarada H."/>
            <person name="Hosoyama A."/>
            <person name="Tsuchikane K."/>
            <person name="Katsumata H."/>
            <person name="Yamazaki S."/>
            <person name="Fujita N."/>
        </authorList>
    </citation>
    <scope>NUCLEOTIDE SEQUENCE [LARGE SCALE GENOMIC DNA]</scope>
    <source>
        <strain evidence="9 10">NBRC 100432</strain>
    </source>
</reference>
<keyword evidence="3 8" id="KW-0255">Endonuclease</keyword>
<dbReference type="GO" id="GO:0004520">
    <property type="term" value="F:DNA endonuclease activity"/>
    <property type="evidence" value="ECO:0007669"/>
    <property type="project" value="InterPro"/>
</dbReference>
<evidence type="ECO:0000256" key="2">
    <source>
        <dbReference type="ARBA" id="ARBA00022723"/>
    </source>
</evidence>
<keyword evidence="6 8" id="KW-0051">Antiviral defense</keyword>
<gene>
    <name evidence="8" type="primary">cas1</name>
    <name evidence="9" type="ORF">GOEFS_110_00020</name>
</gene>
<feature type="binding site" evidence="8">
    <location>
        <position position="147"/>
    </location>
    <ligand>
        <name>Mn(2+)</name>
        <dbReference type="ChEBI" id="CHEBI:29035"/>
    </ligand>
</feature>
<dbReference type="AlphaFoldDB" id="H0R5C3"/>
<dbReference type="InterPro" id="IPR033641">
    <property type="entry name" value="Cas1_I-E"/>
</dbReference>
<dbReference type="Gene3D" id="1.20.120.920">
    <property type="entry name" value="CRISPR-associated endonuclease Cas1, C-terminal domain"/>
    <property type="match status" value="1"/>
</dbReference>
<evidence type="ECO:0000256" key="6">
    <source>
        <dbReference type="ARBA" id="ARBA00023118"/>
    </source>
</evidence>
<dbReference type="Pfam" id="PF01867">
    <property type="entry name" value="Cas_Cas1"/>
    <property type="match status" value="2"/>
</dbReference>
<sequence length="323" mass="35287">MKEIPGTRPSRPSELVRAQDRFSFVYVERATIGRDDSAVTATTEDGVVHIPAATLGALLLGPGTRVTHQAMVLMADSGSTAVWVGEHGVRYYAHGRPLGRTTRLLDAQARAVSNSRERIAVARQMYAMRFPDEDVSHCSMHQLRGREGARVRRLYREHSDRTDVEWKRRDYNPDDFAGSDAINQALSAAHTCLYGVVHAVVVALGCSPGLGFVHTGHDRSLVYDIADLYKAEVTIPVAFDVAARVLDGEVPDDDIGGVTRRAVRDVIKSGAILTRCVRDLHSLLLPGDSTVGDELPDADVIELWDESGSAVASGTNYEDEVPW</sequence>
<dbReference type="GO" id="GO:0046872">
    <property type="term" value="F:metal ion binding"/>
    <property type="evidence" value="ECO:0007669"/>
    <property type="project" value="UniProtKB-UniRule"/>
</dbReference>
<keyword evidence="4 8" id="KW-0378">Hydrolase</keyword>
<protein>
    <recommendedName>
        <fullName evidence="8">CRISPR-associated endonuclease Cas1</fullName>
        <ecNumber evidence="8">3.1.-.-</ecNumber>
    </recommendedName>
</protein>
<proteinExistence type="inferred from homology"/>
<evidence type="ECO:0000256" key="3">
    <source>
        <dbReference type="ARBA" id="ARBA00022759"/>
    </source>
</evidence>
<keyword evidence="8" id="KW-0464">Manganese</keyword>
<evidence type="ECO:0000256" key="8">
    <source>
        <dbReference type="HAMAP-Rule" id="MF_01470"/>
    </source>
</evidence>
<dbReference type="GO" id="GO:0043571">
    <property type="term" value="P:maintenance of CRISPR repeat elements"/>
    <property type="evidence" value="ECO:0007669"/>
    <property type="project" value="UniProtKB-UniRule"/>
</dbReference>
<comment type="cofactor">
    <cofactor evidence="8">
        <name>Mg(2+)</name>
        <dbReference type="ChEBI" id="CHEBI:18420"/>
    </cofactor>
    <cofactor evidence="8">
        <name>Mn(2+)</name>
        <dbReference type="ChEBI" id="CHEBI:29035"/>
    </cofactor>
</comment>
<comment type="subunit">
    <text evidence="8">Homodimer, forms a heterotetramer with a Cas2 homodimer.</text>
</comment>
<evidence type="ECO:0000313" key="9">
    <source>
        <dbReference type="EMBL" id="GAB20274.1"/>
    </source>
</evidence>
<feature type="binding site" evidence="8">
    <location>
        <position position="227"/>
    </location>
    <ligand>
        <name>Mn(2+)</name>
        <dbReference type="ChEBI" id="CHEBI:29035"/>
    </ligand>
</feature>
<evidence type="ECO:0000256" key="7">
    <source>
        <dbReference type="ARBA" id="ARBA00023125"/>
    </source>
</evidence>
<comment type="similarity">
    <text evidence="8">Belongs to the CRISPR-associated endonuclease Cas1 family.</text>
</comment>
<dbReference type="HAMAP" id="MF_01470">
    <property type="entry name" value="Cas1"/>
    <property type="match status" value="1"/>
</dbReference>
<dbReference type="STRING" id="1077974.GOEFS_110_00020"/>
<dbReference type="InterPro" id="IPR019851">
    <property type="entry name" value="CRISPR-assoc_Cas1_ECOLI"/>
</dbReference>
<dbReference type="GO" id="GO:0003677">
    <property type="term" value="F:DNA binding"/>
    <property type="evidence" value="ECO:0007669"/>
    <property type="project" value="UniProtKB-KW"/>
</dbReference>
<evidence type="ECO:0000256" key="4">
    <source>
        <dbReference type="ARBA" id="ARBA00022801"/>
    </source>
</evidence>
<keyword evidence="5 8" id="KW-0460">Magnesium</keyword>
<evidence type="ECO:0000256" key="1">
    <source>
        <dbReference type="ARBA" id="ARBA00022722"/>
    </source>
</evidence>
<evidence type="ECO:0000313" key="10">
    <source>
        <dbReference type="Proteomes" id="UP000035034"/>
    </source>
</evidence>
<dbReference type="PANTHER" id="PTHR34353:SF3">
    <property type="entry name" value="CRISPR-ASSOCIATED ENDONUCLEASE CAS1"/>
    <property type="match status" value="1"/>
</dbReference>
<dbReference type="NCBIfam" id="TIGR00287">
    <property type="entry name" value="cas1"/>
    <property type="match status" value="1"/>
</dbReference>
<organism evidence="9 10">
    <name type="scientific">Gordonia effusa NBRC 100432</name>
    <dbReference type="NCBI Taxonomy" id="1077974"/>
    <lineage>
        <taxon>Bacteria</taxon>
        <taxon>Bacillati</taxon>
        <taxon>Actinomycetota</taxon>
        <taxon>Actinomycetes</taxon>
        <taxon>Mycobacteriales</taxon>
        <taxon>Gordoniaceae</taxon>
        <taxon>Gordonia</taxon>
    </lineage>
</organism>
<dbReference type="InterPro" id="IPR042211">
    <property type="entry name" value="CRISPR-assoc_Cas1_N"/>
</dbReference>
<dbReference type="EMBL" id="BAEH01000110">
    <property type="protein sequence ID" value="GAB20274.1"/>
    <property type="molecule type" value="Genomic_DNA"/>
</dbReference>
<dbReference type="RefSeq" id="WP_007319609.1">
    <property type="nucleotide sequence ID" value="NZ_BAEH01000110.1"/>
</dbReference>
<dbReference type="GO" id="GO:0016787">
    <property type="term" value="F:hydrolase activity"/>
    <property type="evidence" value="ECO:0007669"/>
    <property type="project" value="UniProtKB-KW"/>
</dbReference>
<keyword evidence="10" id="KW-1185">Reference proteome</keyword>
<dbReference type="InterPro" id="IPR042206">
    <property type="entry name" value="CRISPR-assoc_Cas1_C"/>
</dbReference>
<dbReference type="NCBIfam" id="TIGR03638">
    <property type="entry name" value="cas1_ECOLI"/>
    <property type="match status" value="1"/>
</dbReference>
<dbReference type="PANTHER" id="PTHR34353">
    <property type="entry name" value="CRISPR-ASSOCIATED ENDONUCLEASE CAS1 1"/>
    <property type="match status" value="1"/>
</dbReference>
<accession>H0R5C3</accession>
<evidence type="ECO:0000256" key="5">
    <source>
        <dbReference type="ARBA" id="ARBA00022842"/>
    </source>
</evidence>
<feature type="binding site" evidence="8">
    <location>
        <position position="214"/>
    </location>
    <ligand>
        <name>Mn(2+)</name>
        <dbReference type="ChEBI" id="CHEBI:29035"/>
    </ligand>
</feature>
<dbReference type="Gene3D" id="3.100.10.20">
    <property type="entry name" value="CRISPR-associated endonuclease Cas1, N-terminal domain"/>
    <property type="match status" value="1"/>
</dbReference>
<comment type="caution">
    <text evidence="9">The sequence shown here is derived from an EMBL/GenBank/DDBJ whole genome shotgun (WGS) entry which is preliminary data.</text>
</comment>
<name>H0R5C3_9ACTN</name>
<dbReference type="Proteomes" id="UP000035034">
    <property type="component" value="Unassembled WGS sequence"/>
</dbReference>
<dbReference type="eggNOG" id="COG1518">
    <property type="taxonomic scope" value="Bacteria"/>
</dbReference>
<keyword evidence="2 8" id="KW-0479">Metal-binding</keyword>
<comment type="function">
    <text evidence="8">CRISPR (clustered regularly interspaced short palindromic repeat), is an adaptive immune system that provides protection against mobile genetic elements (viruses, transposable elements and conjugative plasmids). CRISPR clusters contain spacers, sequences complementary to antecedent mobile elements, and target invading nucleic acids. CRISPR clusters are transcribed and processed into CRISPR RNA (crRNA). Acts as a dsDNA endonuclease. Involved in the integration of spacer DNA into the CRISPR cassette.</text>
</comment>
<dbReference type="InterPro" id="IPR002729">
    <property type="entry name" value="CRISPR-assoc_Cas1"/>
</dbReference>
<dbReference type="CDD" id="cd09719">
    <property type="entry name" value="Cas1_I-E"/>
    <property type="match status" value="1"/>
</dbReference>
<dbReference type="OrthoDB" id="9777847at2"/>
<keyword evidence="7 8" id="KW-0238">DNA-binding</keyword>
<dbReference type="InterPro" id="IPR050646">
    <property type="entry name" value="Cas1"/>
</dbReference>
<keyword evidence="1 8" id="KW-0540">Nuclease</keyword>
<dbReference type="EC" id="3.1.-.-" evidence="8"/>
<dbReference type="GO" id="GO:0051607">
    <property type="term" value="P:defense response to virus"/>
    <property type="evidence" value="ECO:0007669"/>
    <property type="project" value="UniProtKB-UniRule"/>
</dbReference>